<sequence>MNIEELSEFLNEKFPEELSEINSSIFLLNESLEQTKDSISNSIADLLKEDNHAEAREYIDASEQLKEYINELDSLIDGINQITSKNTDKIKSHDYEEYSVDNKKPHSLDEDFKFKRPYAFVLKESGKKVHNWRKMLKETCNFLIDIDENKFENFITDDDFKGRKRDYISHNTNKMNSPIEVGNEDNNFYVEGNLSANSIIDLIKKLLLKYDIDLDEYKIYLKADYTDLHE</sequence>
<evidence type="ECO:0000313" key="1">
    <source>
        <dbReference type="EMBL" id="TDS26053.1"/>
    </source>
</evidence>
<protein>
    <submittedName>
        <fullName evidence="1">Uncharacterized protein</fullName>
    </submittedName>
</protein>
<accession>A0A4R7DUX4</accession>
<organism evidence="1 2">
    <name type="scientific">Halanaerobium congolense</name>
    <dbReference type="NCBI Taxonomy" id="54121"/>
    <lineage>
        <taxon>Bacteria</taxon>
        <taxon>Bacillati</taxon>
        <taxon>Bacillota</taxon>
        <taxon>Clostridia</taxon>
        <taxon>Halanaerobiales</taxon>
        <taxon>Halanaerobiaceae</taxon>
        <taxon>Halanaerobium</taxon>
    </lineage>
</organism>
<comment type="caution">
    <text evidence="1">The sequence shown here is derived from an EMBL/GenBank/DDBJ whole genome shotgun (WGS) entry which is preliminary data.</text>
</comment>
<dbReference type="InterPro" id="IPR036835">
    <property type="entry name" value="SeqA_DNA-bd_C_sf"/>
</dbReference>
<dbReference type="Gene3D" id="1.20.1380.10">
    <property type="entry name" value="Replication modulator SeqA, C-terminal DNA-binding domain"/>
    <property type="match status" value="1"/>
</dbReference>
<dbReference type="EMBL" id="SOAA01000040">
    <property type="protein sequence ID" value="TDS26053.1"/>
    <property type="molecule type" value="Genomic_DNA"/>
</dbReference>
<name>A0A4R7DUX4_9FIRM</name>
<gene>
    <name evidence="1" type="ORF">BY453_1406</name>
</gene>
<evidence type="ECO:0000313" key="2">
    <source>
        <dbReference type="Proteomes" id="UP000295758"/>
    </source>
</evidence>
<dbReference type="GO" id="GO:0003677">
    <property type="term" value="F:DNA binding"/>
    <property type="evidence" value="ECO:0007669"/>
    <property type="project" value="InterPro"/>
</dbReference>
<dbReference type="Proteomes" id="UP000295758">
    <property type="component" value="Unassembled WGS sequence"/>
</dbReference>
<dbReference type="AlphaFoldDB" id="A0A4R7DUX4"/>
<reference evidence="1 2" key="1">
    <citation type="submission" date="2019-03" db="EMBL/GenBank/DDBJ databases">
        <title>Deep subsurface shale carbon reservoir microbial communities from Ohio and West Virginia, USA.</title>
        <authorList>
            <person name="Wrighton K."/>
        </authorList>
    </citation>
    <scope>NUCLEOTIDE SEQUENCE [LARGE SCALE GENOMIC DNA]</scope>
    <source>
        <strain evidence="1 2">UTICA-S4D12</strain>
    </source>
</reference>
<dbReference type="RefSeq" id="WP_089723425.1">
    <property type="nucleotide sequence ID" value="NZ_FNGB01000062.1"/>
</dbReference>
<proteinExistence type="predicted"/>